<gene>
    <name evidence="18" type="ORF">GCM10011415_30380</name>
</gene>
<evidence type="ECO:0000256" key="2">
    <source>
        <dbReference type="ARBA" id="ARBA00022741"/>
    </source>
</evidence>
<dbReference type="PROSITE" id="PS51198">
    <property type="entry name" value="UVRD_HELICASE_ATP_BIND"/>
    <property type="match status" value="1"/>
</dbReference>
<dbReference type="InterPro" id="IPR011604">
    <property type="entry name" value="PDDEXK-like_dom_sf"/>
</dbReference>
<dbReference type="GO" id="GO:0033202">
    <property type="term" value="C:DNA helicase complex"/>
    <property type="evidence" value="ECO:0007669"/>
    <property type="project" value="TreeGrafter"/>
</dbReference>
<keyword evidence="8" id="KW-0238">DNA-binding</keyword>
<dbReference type="InterPro" id="IPR000212">
    <property type="entry name" value="DNA_helicase_UvrD/REP"/>
</dbReference>
<evidence type="ECO:0000256" key="10">
    <source>
        <dbReference type="ARBA" id="ARBA00023235"/>
    </source>
</evidence>
<dbReference type="GO" id="GO:0000725">
    <property type="term" value="P:recombinational repair"/>
    <property type="evidence" value="ECO:0007669"/>
    <property type="project" value="TreeGrafter"/>
</dbReference>
<evidence type="ECO:0000256" key="7">
    <source>
        <dbReference type="ARBA" id="ARBA00022840"/>
    </source>
</evidence>
<evidence type="ECO:0000256" key="11">
    <source>
        <dbReference type="ARBA" id="ARBA00034617"/>
    </source>
</evidence>
<dbReference type="InterPro" id="IPR014151">
    <property type="entry name" value="DNA_helicase_AddA"/>
</dbReference>
<evidence type="ECO:0000256" key="12">
    <source>
        <dbReference type="ARBA" id="ARBA00034808"/>
    </source>
</evidence>
<evidence type="ECO:0000256" key="5">
    <source>
        <dbReference type="ARBA" id="ARBA00022806"/>
    </source>
</evidence>
<dbReference type="NCBIfam" id="TIGR02784">
    <property type="entry name" value="addA_alphas"/>
    <property type="match status" value="1"/>
</dbReference>
<evidence type="ECO:0000313" key="18">
    <source>
        <dbReference type="EMBL" id="GGG79194.1"/>
    </source>
</evidence>
<dbReference type="InterPro" id="IPR014017">
    <property type="entry name" value="DNA_helicase_UvrD-like_C"/>
</dbReference>
<dbReference type="GO" id="GO:0043138">
    <property type="term" value="F:3'-5' DNA helicase activity"/>
    <property type="evidence" value="ECO:0007669"/>
    <property type="project" value="UniProtKB-EC"/>
</dbReference>
<feature type="domain" description="UvrD-like helicase C-terminal" evidence="17">
    <location>
        <begin position="494"/>
        <end position="771"/>
    </location>
</feature>
<dbReference type="Gene3D" id="3.40.50.300">
    <property type="entry name" value="P-loop containing nucleotide triphosphate hydrolases"/>
    <property type="match status" value="4"/>
</dbReference>
<evidence type="ECO:0000259" key="16">
    <source>
        <dbReference type="PROSITE" id="PS51198"/>
    </source>
</evidence>
<keyword evidence="2 15" id="KW-0547">Nucleotide-binding</keyword>
<name>A0A8J2ZLY8_9RHOB</name>
<reference evidence="18" key="2">
    <citation type="submission" date="2020-09" db="EMBL/GenBank/DDBJ databases">
        <authorList>
            <person name="Sun Q."/>
            <person name="Zhou Y."/>
        </authorList>
    </citation>
    <scope>NUCLEOTIDE SEQUENCE</scope>
    <source>
        <strain evidence="18">CGMCC 1.15762</strain>
    </source>
</reference>
<dbReference type="SUPFAM" id="SSF52980">
    <property type="entry name" value="Restriction endonuclease-like"/>
    <property type="match status" value="1"/>
</dbReference>
<dbReference type="InterPro" id="IPR011335">
    <property type="entry name" value="Restrct_endonuc-II-like"/>
</dbReference>
<keyword evidence="7 15" id="KW-0067">ATP-binding</keyword>
<dbReference type="Pfam" id="PF13361">
    <property type="entry name" value="UvrD_C"/>
    <property type="match status" value="1"/>
</dbReference>
<dbReference type="InterPro" id="IPR027417">
    <property type="entry name" value="P-loop_NTPase"/>
</dbReference>
<evidence type="ECO:0000313" key="19">
    <source>
        <dbReference type="Proteomes" id="UP000617145"/>
    </source>
</evidence>
<dbReference type="EC" id="5.6.2.4" evidence="12"/>
<proteinExistence type="predicted"/>
<organism evidence="18 19">
    <name type="scientific">Salipiger pallidus</name>
    <dbReference type="NCBI Taxonomy" id="1775170"/>
    <lineage>
        <taxon>Bacteria</taxon>
        <taxon>Pseudomonadati</taxon>
        <taxon>Pseudomonadota</taxon>
        <taxon>Alphaproteobacteria</taxon>
        <taxon>Rhodobacterales</taxon>
        <taxon>Roseobacteraceae</taxon>
        <taxon>Salipiger</taxon>
    </lineage>
</organism>
<sequence>MKRDEATEAQVTAARPDTSTWLSANAGSGKTRVLTDRVARLLLDGVMPEHILCLTYTKAAATEMQNRLFRRLGDWAMKDDDALRDELRQLGLDGPLPQERLAGARTLFARAIETPGGLRIQTIHSFCASLLRRFPLEAGVSPQFHEMEDRAAQLLRAEILDRMSEGPQAHLVAGLAPWMPEDYSALMADLCRNKDAFVPARSSADLRALYGVPADASEETVLRDVFLGSEDALVAQLLPLLQAGKSTDKGAAVKLAAYTGRNLESLMALEATVLTQKGTRSSRFPTKDVKTALGPALDELDQLAMRVEDARSTRLALAALKREEALHRFAAAFLPAYEVEKQRRGWLDFDDLVTRARDLLSDERVAEWVLYRLDGGIDHILVDEAQDTSPVQWQVIERLAQEFTSGEGARAEVRRTIFVVGDKKQSIYSFQGADPREFDRMCDEFAERLQRTEAPLSRMMLEYSFRSAEPILRLVDNTFESREEAGFSEDQKHRAFKSAMPGRVDLWPAIEPAKPEKDDGDWFEPVDRVGETHHRVVLANRIARFISDTIGTPLPQEVGHSGTYRARPIHAGDFLILVRGRGQLFSEIIRACKQLDLPIAGADRLKVMSELAVRDIGALLAFLSTPEDDLSLATALRSPLFGLSEQQLFTLSHHRKGHLWPELRRNRDAYPATMTMLDDLRSQTDFLRPFDLIERILTRHKGRARLLGRLGQEAEDGINALLSQALAYEQTEVPSLTGFLEWMQTDDLEIKRAPDSAGGRIRVMTVHGAKGLEAPIVILPDCAKPDARIREDLLPTEGGVVWKSSAADQPQAQIDAADEVKRASERERDRLLYVALTRAEKWLVVSAAGDLGKDGASWFEQVEQGLKKSGAAAQEYRWGEWGSDEGLRIGTDWDDLPLDVPEVVVVPDTPLPQVFSVPADAPETLPGARSPSDLGGAKALAGEAGDDTEEAMLRGTILHLLLEHLAALPEDRRAATVPHVLALAEELPEHADQIAAEALAVLAAAPLAHVFAPGTLAEIPVSADITPVGRINGIIDRLIVTEDTVIAADFKTNRTVPRRPEDVPDGLLRQMGAYAAALAQVWPDKRIETGIIWTATQEWMALPHDLVSSALERSTTA</sequence>
<dbReference type="PANTHER" id="PTHR11070:SF2">
    <property type="entry name" value="ATP-DEPENDENT DNA HELICASE SRS2"/>
    <property type="match status" value="1"/>
</dbReference>
<dbReference type="Gene3D" id="1.10.486.10">
    <property type="entry name" value="PCRA, domain 4"/>
    <property type="match status" value="1"/>
</dbReference>
<keyword evidence="10" id="KW-0413">Isomerase</keyword>
<dbReference type="GO" id="GO:0003677">
    <property type="term" value="F:DNA binding"/>
    <property type="evidence" value="ECO:0007669"/>
    <property type="project" value="UniProtKB-KW"/>
</dbReference>
<comment type="caution">
    <text evidence="18">The sequence shown here is derived from an EMBL/GenBank/DDBJ whole genome shotgun (WGS) entry which is preliminary data.</text>
</comment>
<keyword evidence="19" id="KW-1185">Reference proteome</keyword>
<dbReference type="RefSeq" id="WP_188791077.1">
    <property type="nucleotide sequence ID" value="NZ_BMJV01000006.1"/>
</dbReference>
<dbReference type="AlphaFoldDB" id="A0A8J2ZLY8"/>
<evidence type="ECO:0000256" key="9">
    <source>
        <dbReference type="ARBA" id="ARBA00023204"/>
    </source>
</evidence>
<evidence type="ECO:0000256" key="3">
    <source>
        <dbReference type="ARBA" id="ARBA00022763"/>
    </source>
</evidence>
<comment type="catalytic activity">
    <reaction evidence="11">
        <text>Couples ATP hydrolysis with the unwinding of duplex DNA by translocating in the 3'-5' direction.</text>
        <dbReference type="EC" id="5.6.2.4"/>
    </reaction>
</comment>
<feature type="domain" description="UvrD-like helicase ATP-binding" evidence="16">
    <location>
        <begin position="3"/>
        <end position="468"/>
    </location>
</feature>
<dbReference type="PANTHER" id="PTHR11070">
    <property type="entry name" value="UVRD / RECB / PCRA DNA HELICASE FAMILY MEMBER"/>
    <property type="match status" value="1"/>
</dbReference>
<accession>A0A8J2ZLY8</accession>
<evidence type="ECO:0000256" key="6">
    <source>
        <dbReference type="ARBA" id="ARBA00022839"/>
    </source>
</evidence>
<dbReference type="GO" id="GO:0005829">
    <property type="term" value="C:cytosol"/>
    <property type="evidence" value="ECO:0007669"/>
    <property type="project" value="TreeGrafter"/>
</dbReference>
<evidence type="ECO:0000256" key="1">
    <source>
        <dbReference type="ARBA" id="ARBA00022722"/>
    </source>
</evidence>
<evidence type="ECO:0000256" key="13">
    <source>
        <dbReference type="ARBA" id="ARBA00034923"/>
    </source>
</evidence>
<dbReference type="Pfam" id="PF12705">
    <property type="entry name" value="PDDEXK_1"/>
    <property type="match status" value="1"/>
</dbReference>
<keyword evidence="6" id="KW-0269">Exonuclease</keyword>
<evidence type="ECO:0000256" key="8">
    <source>
        <dbReference type="ARBA" id="ARBA00023125"/>
    </source>
</evidence>
<keyword evidence="5 15" id="KW-0347">Helicase</keyword>
<evidence type="ECO:0000259" key="17">
    <source>
        <dbReference type="PROSITE" id="PS51217"/>
    </source>
</evidence>
<comment type="catalytic activity">
    <reaction evidence="14">
        <text>ATP + H2O = ADP + phosphate + H(+)</text>
        <dbReference type="Rhea" id="RHEA:13065"/>
        <dbReference type="ChEBI" id="CHEBI:15377"/>
        <dbReference type="ChEBI" id="CHEBI:15378"/>
        <dbReference type="ChEBI" id="CHEBI:30616"/>
        <dbReference type="ChEBI" id="CHEBI:43474"/>
        <dbReference type="ChEBI" id="CHEBI:456216"/>
        <dbReference type="EC" id="5.6.2.4"/>
    </reaction>
</comment>
<evidence type="ECO:0000256" key="15">
    <source>
        <dbReference type="PROSITE-ProRule" id="PRU00560"/>
    </source>
</evidence>
<dbReference type="Gene3D" id="3.90.320.10">
    <property type="match status" value="1"/>
</dbReference>
<protein>
    <recommendedName>
        <fullName evidence="12">DNA 3'-5' helicase</fullName>
        <ecNumber evidence="12">5.6.2.4</ecNumber>
    </recommendedName>
    <alternativeName>
        <fullName evidence="13">DNA 3'-5' helicase II</fullName>
    </alternativeName>
</protein>
<dbReference type="GO" id="GO:0004527">
    <property type="term" value="F:exonuclease activity"/>
    <property type="evidence" value="ECO:0007669"/>
    <property type="project" value="UniProtKB-KW"/>
</dbReference>
<dbReference type="Proteomes" id="UP000617145">
    <property type="component" value="Unassembled WGS sequence"/>
</dbReference>
<keyword evidence="1" id="KW-0540">Nuclease</keyword>
<dbReference type="GO" id="GO:0005524">
    <property type="term" value="F:ATP binding"/>
    <property type="evidence" value="ECO:0007669"/>
    <property type="project" value="UniProtKB-UniRule"/>
</dbReference>
<feature type="binding site" evidence="15">
    <location>
        <begin position="24"/>
        <end position="31"/>
    </location>
    <ligand>
        <name>ATP</name>
        <dbReference type="ChEBI" id="CHEBI:30616"/>
    </ligand>
</feature>
<dbReference type="PROSITE" id="PS51217">
    <property type="entry name" value="UVRD_HELICASE_CTER"/>
    <property type="match status" value="1"/>
</dbReference>
<dbReference type="Pfam" id="PF00580">
    <property type="entry name" value="UvrD-helicase"/>
    <property type="match status" value="1"/>
</dbReference>
<reference evidence="18" key="1">
    <citation type="journal article" date="2014" name="Int. J. Syst. Evol. Microbiol.">
        <title>Complete genome sequence of Corynebacterium casei LMG S-19264T (=DSM 44701T), isolated from a smear-ripened cheese.</title>
        <authorList>
            <consortium name="US DOE Joint Genome Institute (JGI-PGF)"/>
            <person name="Walter F."/>
            <person name="Albersmeier A."/>
            <person name="Kalinowski J."/>
            <person name="Ruckert C."/>
        </authorList>
    </citation>
    <scope>NUCLEOTIDE SEQUENCE</scope>
    <source>
        <strain evidence="18">CGMCC 1.15762</strain>
    </source>
</reference>
<keyword evidence="4 15" id="KW-0378">Hydrolase</keyword>
<dbReference type="InterPro" id="IPR038726">
    <property type="entry name" value="PDDEXK_AddAB-type"/>
</dbReference>
<keyword evidence="9" id="KW-0234">DNA repair</keyword>
<dbReference type="EMBL" id="BMJV01000006">
    <property type="protein sequence ID" value="GGG79194.1"/>
    <property type="molecule type" value="Genomic_DNA"/>
</dbReference>
<evidence type="ECO:0000256" key="14">
    <source>
        <dbReference type="ARBA" id="ARBA00048988"/>
    </source>
</evidence>
<dbReference type="SUPFAM" id="SSF52540">
    <property type="entry name" value="P-loop containing nucleoside triphosphate hydrolases"/>
    <property type="match status" value="1"/>
</dbReference>
<keyword evidence="3" id="KW-0227">DNA damage</keyword>
<dbReference type="InterPro" id="IPR014016">
    <property type="entry name" value="UvrD-like_ATP-bd"/>
</dbReference>
<evidence type="ECO:0000256" key="4">
    <source>
        <dbReference type="ARBA" id="ARBA00022801"/>
    </source>
</evidence>